<reference evidence="5 6" key="1">
    <citation type="submission" date="2019-12" db="EMBL/GenBank/DDBJ databases">
        <title>Genomic-based taxomic classification of the family Erythrobacteraceae.</title>
        <authorList>
            <person name="Xu L."/>
        </authorList>
    </citation>
    <scope>NUCLEOTIDE SEQUENCE [LARGE SCALE GENOMIC DNA]</scope>
    <source>
        <strain evidence="5 6">H32</strain>
    </source>
</reference>
<dbReference type="Proteomes" id="UP000444401">
    <property type="component" value="Unassembled WGS sequence"/>
</dbReference>
<evidence type="ECO:0000259" key="4">
    <source>
        <dbReference type="PROSITE" id="PS51891"/>
    </source>
</evidence>
<keyword evidence="6" id="KW-1185">Reference proteome</keyword>
<evidence type="ECO:0000313" key="5">
    <source>
        <dbReference type="EMBL" id="MXO67510.1"/>
    </source>
</evidence>
<evidence type="ECO:0000256" key="3">
    <source>
        <dbReference type="ARBA" id="ARBA00022833"/>
    </source>
</evidence>
<dbReference type="Gene3D" id="2.170.150.70">
    <property type="match status" value="1"/>
</dbReference>
<dbReference type="InterPro" id="IPR006913">
    <property type="entry name" value="CENP-V/GFA"/>
</dbReference>
<evidence type="ECO:0000256" key="1">
    <source>
        <dbReference type="ARBA" id="ARBA00005495"/>
    </source>
</evidence>
<evidence type="ECO:0000313" key="6">
    <source>
        <dbReference type="Proteomes" id="UP000444401"/>
    </source>
</evidence>
<comment type="caution">
    <text evidence="5">The sequence shown here is derived from an EMBL/GenBank/DDBJ whole genome shotgun (WGS) entry which is preliminary data.</text>
</comment>
<keyword evidence="3" id="KW-0862">Zinc</keyword>
<dbReference type="EMBL" id="WTYO01000001">
    <property type="protein sequence ID" value="MXO67510.1"/>
    <property type="molecule type" value="Genomic_DNA"/>
</dbReference>
<feature type="domain" description="CENP-V/GFA" evidence="4">
    <location>
        <begin position="1"/>
        <end position="108"/>
    </location>
</feature>
<dbReference type="PROSITE" id="PS51891">
    <property type="entry name" value="CENP_V_GFA"/>
    <property type="match status" value="1"/>
</dbReference>
<dbReference type="RefSeq" id="WP_160732159.1">
    <property type="nucleotide sequence ID" value="NZ_WTYO01000001.1"/>
</dbReference>
<proteinExistence type="inferred from homology"/>
<organism evidence="5 6">
    <name type="scientific">Pelagerythrobacter marinus</name>
    <dbReference type="NCBI Taxonomy" id="538382"/>
    <lineage>
        <taxon>Bacteria</taxon>
        <taxon>Pseudomonadati</taxon>
        <taxon>Pseudomonadota</taxon>
        <taxon>Alphaproteobacteria</taxon>
        <taxon>Sphingomonadales</taxon>
        <taxon>Erythrobacteraceae</taxon>
        <taxon>Pelagerythrobacter</taxon>
    </lineage>
</organism>
<evidence type="ECO:0000256" key="2">
    <source>
        <dbReference type="ARBA" id="ARBA00022723"/>
    </source>
</evidence>
<keyword evidence="2" id="KW-0479">Metal-binding</keyword>
<dbReference type="InterPro" id="IPR011057">
    <property type="entry name" value="Mss4-like_sf"/>
</dbReference>
<accession>A0ABW9USD6</accession>
<protein>
    <submittedName>
        <fullName evidence="5">Aldehyde-activating protein</fullName>
    </submittedName>
</protein>
<dbReference type="SUPFAM" id="SSF51316">
    <property type="entry name" value="Mss4-like"/>
    <property type="match status" value="1"/>
</dbReference>
<name>A0ABW9USD6_9SPHN</name>
<gene>
    <name evidence="5" type="ORF">GRI72_01525</name>
</gene>
<sequence length="134" mass="14754">MIGHCLCRRVRIEVPGPPDRVGICNCRLCRCSGAAWGYYDPAAVRVDGAVADYRREDLDDPWLVLHFCPRCGSATHYTASAAHALDRIGVNTRLFVQDELDGVEVTYQDGRCVFEADDAFIETGTGRIGDGKAF</sequence>
<comment type="similarity">
    <text evidence="1">Belongs to the Gfa family.</text>
</comment>
<dbReference type="Pfam" id="PF04828">
    <property type="entry name" value="GFA"/>
    <property type="match status" value="1"/>
</dbReference>